<dbReference type="Proteomes" id="UP001595075">
    <property type="component" value="Unassembled WGS sequence"/>
</dbReference>
<gene>
    <name evidence="2" type="ORF">VTL71DRAFT_10891</name>
</gene>
<reference evidence="2 3" key="1">
    <citation type="journal article" date="2024" name="Commun. Biol.">
        <title>Comparative genomic analysis of thermophilic fungi reveals convergent evolutionary adaptations and gene losses.</title>
        <authorList>
            <person name="Steindorff A.S."/>
            <person name="Aguilar-Pontes M.V."/>
            <person name="Robinson A.J."/>
            <person name="Andreopoulos B."/>
            <person name="LaButti K."/>
            <person name="Kuo A."/>
            <person name="Mondo S."/>
            <person name="Riley R."/>
            <person name="Otillar R."/>
            <person name="Haridas S."/>
            <person name="Lipzen A."/>
            <person name="Grimwood J."/>
            <person name="Schmutz J."/>
            <person name="Clum A."/>
            <person name="Reid I.D."/>
            <person name="Moisan M.C."/>
            <person name="Butler G."/>
            <person name="Nguyen T.T.M."/>
            <person name="Dewar K."/>
            <person name="Conant G."/>
            <person name="Drula E."/>
            <person name="Henrissat B."/>
            <person name="Hansel C."/>
            <person name="Singer S."/>
            <person name="Hutchinson M.I."/>
            <person name="de Vries R.P."/>
            <person name="Natvig D.O."/>
            <person name="Powell A.J."/>
            <person name="Tsang A."/>
            <person name="Grigoriev I.V."/>
        </authorList>
    </citation>
    <scope>NUCLEOTIDE SEQUENCE [LARGE SCALE GENOMIC DNA]</scope>
    <source>
        <strain evidence="2 3">CBS 494.80</strain>
    </source>
</reference>
<protein>
    <submittedName>
        <fullName evidence="2">Uncharacterized protein</fullName>
    </submittedName>
</protein>
<evidence type="ECO:0000256" key="1">
    <source>
        <dbReference type="SAM" id="Coils"/>
    </source>
</evidence>
<evidence type="ECO:0000313" key="3">
    <source>
        <dbReference type="Proteomes" id="UP001595075"/>
    </source>
</evidence>
<organism evidence="2 3">
    <name type="scientific">Oculimacula yallundae</name>
    <dbReference type="NCBI Taxonomy" id="86028"/>
    <lineage>
        <taxon>Eukaryota</taxon>
        <taxon>Fungi</taxon>
        <taxon>Dikarya</taxon>
        <taxon>Ascomycota</taxon>
        <taxon>Pezizomycotina</taxon>
        <taxon>Leotiomycetes</taxon>
        <taxon>Helotiales</taxon>
        <taxon>Ploettnerulaceae</taxon>
        <taxon>Oculimacula</taxon>
    </lineage>
</organism>
<dbReference type="EMBL" id="JAZHXI010000003">
    <property type="protein sequence ID" value="KAL2073565.1"/>
    <property type="molecule type" value="Genomic_DNA"/>
</dbReference>
<evidence type="ECO:0000313" key="2">
    <source>
        <dbReference type="EMBL" id="KAL2073565.1"/>
    </source>
</evidence>
<keyword evidence="3" id="KW-1185">Reference proteome</keyword>
<sequence>MVFGRNTSIVFGRKKKAVAEALERERLESTQLRLQQEQQHRRETEFLENQRLIEAEEHRRQVEVWEAQKRQDAEDIAKRRRERELKLANEQMKHDREQARLAKQRQISPQALRELRDLIRTRYQLDVEIWGLRTARGPDRPIVLTKMEKADDILRDIQTRVGCWEENARLWKGDEWKVAQQIKERIFLDGKRLWDGDGPWDKP</sequence>
<comment type="caution">
    <text evidence="2">The sequence shown here is derived from an EMBL/GenBank/DDBJ whole genome shotgun (WGS) entry which is preliminary data.</text>
</comment>
<keyword evidence="1" id="KW-0175">Coiled coil</keyword>
<feature type="coiled-coil region" evidence="1">
    <location>
        <begin position="19"/>
        <end position="105"/>
    </location>
</feature>
<accession>A0ABR4CUE5</accession>
<name>A0ABR4CUE5_9HELO</name>
<proteinExistence type="predicted"/>